<feature type="chain" id="PRO_5017927820" description="Secreted protein" evidence="1">
    <location>
        <begin position="20"/>
        <end position="68"/>
    </location>
</feature>
<dbReference type="AlphaFoldDB" id="A0A3M7T8A5"/>
<proteinExistence type="predicted"/>
<comment type="caution">
    <text evidence="2">The sequence shown here is derived from an EMBL/GenBank/DDBJ whole genome shotgun (WGS) entry which is preliminary data.</text>
</comment>
<evidence type="ECO:0008006" key="4">
    <source>
        <dbReference type="Google" id="ProtNLM"/>
    </source>
</evidence>
<dbReference type="Proteomes" id="UP000276133">
    <property type="component" value="Unassembled WGS sequence"/>
</dbReference>
<organism evidence="2 3">
    <name type="scientific">Brachionus plicatilis</name>
    <name type="common">Marine rotifer</name>
    <name type="synonym">Brachionus muelleri</name>
    <dbReference type="NCBI Taxonomy" id="10195"/>
    <lineage>
        <taxon>Eukaryota</taxon>
        <taxon>Metazoa</taxon>
        <taxon>Spiralia</taxon>
        <taxon>Gnathifera</taxon>
        <taxon>Rotifera</taxon>
        <taxon>Eurotatoria</taxon>
        <taxon>Monogononta</taxon>
        <taxon>Pseudotrocha</taxon>
        <taxon>Ploima</taxon>
        <taxon>Brachionidae</taxon>
        <taxon>Brachionus</taxon>
    </lineage>
</organism>
<protein>
    <recommendedName>
        <fullName evidence="4">Secreted protein</fullName>
    </recommendedName>
</protein>
<sequence length="68" mass="8107">MTQLLRLRFILHFLVLANTKNFISKVCLVEMDVIIQNSDIWQIFCIRQLKITTAYYSEENSNAIYLQH</sequence>
<keyword evidence="1" id="KW-0732">Signal</keyword>
<reference evidence="2 3" key="1">
    <citation type="journal article" date="2018" name="Sci. Rep.">
        <title>Genomic signatures of local adaptation to the degree of environmental predictability in rotifers.</title>
        <authorList>
            <person name="Franch-Gras L."/>
            <person name="Hahn C."/>
            <person name="Garcia-Roger E.M."/>
            <person name="Carmona M.J."/>
            <person name="Serra M."/>
            <person name="Gomez A."/>
        </authorList>
    </citation>
    <scope>NUCLEOTIDE SEQUENCE [LARGE SCALE GENOMIC DNA]</scope>
    <source>
        <strain evidence="2">HYR1</strain>
    </source>
</reference>
<name>A0A3M7T8A5_BRAPC</name>
<evidence type="ECO:0000256" key="1">
    <source>
        <dbReference type="SAM" id="SignalP"/>
    </source>
</evidence>
<keyword evidence="3" id="KW-1185">Reference proteome</keyword>
<dbReference type="EMBL" id="REGN01000143">
    <property type="protein sequence ID" value="RNA44181.1"/>
    <property type="molecule type" value="Genomic_DNA"/>
</dbReference>
<gene>
    <name evidence="2" type="ORF">BpHYR1_027223</name>
</gene>
<feature type="signal peptide" evidence="1">
    <location>
        <begin position="1"/>
        <end position="19"/>
    </location>
</feature>
<evidence type="ECO:0000313" key="2">
    <source>
        <dbReference type="EMBL" id="RNA44181.1"/>
    </source>
</evidence>
<accession>A0A3M7T8A5</accession>
<evidence type="ECO:0000313" key="3">
    <source>
        <dbReference type="Proteomes" id="UP000276133"/>
    </source>
</evidence>